<dbReference type="GO" id="GO:0009228">
    <property type="term" value="P:thiamine biosynthetic process"/>
    <property type="evidence" value="ECO:0007669"/>
    <property type="project" value="UniProtKB-KW"/>
</dbReference>
<evidence type="ECO:0000256" key="9">
    <source>
        <dbReference type="HAMAP-Rule" id="MF_00097"/>
    </source>
</evidence>
<feature type="binding site" evidence="9">
    <location>
        <position position="133"/>
    </location>
    <ligand>
        <name>4-amino-2-methyl-5-(diphosphooxymethyl)pyrimidine</name>
        <dbReference type="ChEBI" id="CHEBI:57841"/>
    </ligand>
</feature>
<dbReference type="Pfam" id="PF02581">
    <property type="entry name" value="TMP-TENI"/>
    <property type="match status" value="1"/>
</dbReference>
<evidence type="ECO:0000313" key="13">
    <source>
        <dbReference type="EMBL" id="PWG78934.1"/>
    </source>
</evidence>
<comment type="cofactor">
    <cofactor evidence="9">
        <name>Mg(2+)</name>
        <dbReference type="ChEBI" id="CHEBI:18420"/>
    </cofactor>
    <text evidence="9">Binds 1 Mg(2+) ion per subunit.</text>
</comment>
<dbReference type="RefSeq" id="WP_109417571.1">
    <property type="nucleotide sequence ID" value="NZ_QEAS01000019.1"/>
</dbReference>
<proteinExistence type="inferred from homology"/>
<evidence type="ECO:0000256" key="10">
    <source>
        <dbReference type="RuleBase" id="RU003826"/>
    </source>
</evidence>
<keyword evidence="2 9" id="KW-0808">Transferase</keyword>
<dbReference type="GO" id="GO:0004789">
    <property type="term" value="F:thiamine-phosphate diphosphorylase activity"/>
    <property type="evidence" value="ECO:0007669"/>
    <property type="project" value="UniProtKB-UniRule"/>
</dbReference>
<dbReference type="InterPro" id="IPR036206">
    <property type="entry name" value="ThiamineP_synth_sf"/>
</dbReference>
<sequence>MIDKLHYISQAAADGSHLTAIKNALAAGCKWIQLRVKDEPESSILAYAAEAASLCKVFGAKLIINDYPEIALKAGADGVHLGLDDMPVREARAIAGTRLIIGGTANTFAHVLQRAAEGADYIGLGPYRFTTTKKRLSPVLGIEGYQSVMQQARQSGIGLPVIAIGGIEVDDVPLIMKTGVYGIAVSGAITHAADRLQTVKRMYDLIF</sequence>
<dbReference type="GO" id="GO:0009229">
    <property type="term" value="P:thiamine diphosphate biosynthetic process"/>
    <property type="evidence" value="ECO:0007669"/>
    <property type="project" value="UniProtKB-UniRule"/>
</dbReference>
<keyword evidence="4 9" id="KW-0460">Magnesium</keyword>
<evidence type="ECO:0000256" key="6">
    <source>
        <dbReference type="ARBA" id="ARBA00047334"/>
    </source>
</evidence>
<dbReference type="AlphaFoldDB" id="A0A2U2PCB1"/>
<accession>A0A2U2PCB1</accession>
<comment type="caution">
    <text evidence="9">Lacks conserved residue(s) required for the propagation of feature annotation.</text>
</comment>
<organism evidence="13 14">
    <name type="scientific">Pararcticibacter amylolyticus</name>
    <dbReference type="NCBI Taxonomy" id="2173175"/>
    <lineage>
        <taxon>Bacteria</taxon>
        <taxon>Pseudomonadati</taxon>
        <taxon>Bacteroidota</taxon>
        <taxon>Sphingobacteriia</taxon>
        <taxon>Sphingobacteriales</taxon>
        <taxon>Sphingobacteriaceae</taxon>
        <taxon>Pararcticibacter</taxon>
    </lineage>
</organism>
<evidence type="ECO:0000256" key="3">
    <source>
        <dbReference type="ARBA" id="ARBA00022723"/>
    </source>
</evidence>
<dbReference type="InterPro" id="IPR034291">
    <property type="entry name" value="TMP_synthase"/>
</dbReference>
<dbReference type="Proteomes" id="UP000245647">
    <property type="component" value="Unassembled WGS sequence"/>
</dbReference>
<dbReference type="NCBIfam" id="NF000736">
    <property type="entry name" value="PRK00043.2-3"/>
    <property type="match status" value="1"/>
</dbReference>
<evidence type="ECO:0000256" key="8">
    <source>
        <dbReference type="ARBA" id="ARBA00047883"/>
    </source>
</evidence>
<protein>
    <recommendedName>
        <fullName evidence="9">Thiamine-phosphate synthase</fullName>
        <shortName evidence="9">TP synthase</shortName>
        <shortName evidence="9">TPS</shortName>
        <ecNumber evidence="9">2.5.1.3</ecNumber>
    </recommendedName>
    <alternativeName>
        <fullName evidence="9">Thiamine-phosphate pyrophosphorylase</fullName>
        <shortName evidence="9">TMP pyrophosphorylase</shortName>
        <shortName evidence="9">TMP-PPase</shortName>
    </alternativeName>
</protein>
<dbReference type="CDD" id="cd00564">
    <property type="entry name" value="TMP_TenI"/>
    <property type="match status" value="1"/>
</dbReference>
<feature type="binding site" evidence="9">
    <location>
        <begin position="33"/>
        <end position="37"/>
    </location>
    <ligand>
        <name>4-amino-2-methyl-5-(diphosphooxymethyl)pyrimidine</name>
        <dbReference type="ChEBI" id="CHEBI:57841"/>
    </ligand>
</feature>
<dbReference type="GO" id="GO:0000287">
    <property type="term" value="F:magnesium ion binding"/>
    <property type="evidence" value="ECO:0007669"/>
    <property type="project" value="UniProtKB-UniRule"/>
</dbReference>
<feature type="binding site" evidence="9">
    <location>
        <begin position="130"/>
        <end position="132"/>
    </location>
    <ligand>
        <name>2-[(2R,5Z)-2-carboxy-4-methylthiazol-5(2H)-ylidene]ethyl phosphate</name>
        <dbReference type="ChEBI" id="CHEBI:62899"/>
    </ligand>
</feature>
<comment type="caution">
    <text evidence="13">The sequence shown here is derived from an EMBL/GenBank/DDBJ whole genome shotgun (WGS) entry which is preliminary data.</text>
</comment>
<evidence type="ECO:0000256" key="5">
    <source>
        <dbReference type="ARBA" id="ARBA00022977"/>
    </source>
</evidence>
<evidence type="ECO:0000256" key="4">
    <source>
        <dbReference type="ARBA" id="ARBA00022842"/>
    </source>
</evidence>
<comment type="function">
    <text evidence="9">Condenses 4-methyl-5-(beta-hydroxyethyl)thiazole monophosphate (THZ-P) and 2-methyl-4-amino-5-hydroxymethyl pyrimidine pyrophosphate (HMP-PP) to form thiamine monophosphate (TMP).</text>
</comment>
<dbReference type="InterPro" id="IPR022998">
    <property type="entry name" value="ThiamineP_synth_TenI"/>
</dbReference>
<comment type="pathway">
    <text evidence="1 9 11">Cofactor biosynthesis; thiamine diphosphate biosynthesis; thiamine phosphate from 4-amino-2-methyl-5-diphosphomethylpyrimidine and 4-methyl-5-(2-phosphoethyl)-thiazole: step 1/1.</text>
</comment>
<gene>
    <name evidence="9" type="primary">thiE</name>
    <name evidence="13" type="ORF">DDR33_19990</name>
</gene>
<dbReference type="GO" id="GO:0005737">
    <property type="term" value="C:cytoplasm"/>
    <property type="evidence" value="ECO:0007669"/>
    <property type="project" value="TreeGrafter"/>
</dbReference>
<dbReference type="EMBL" id="QEAS01000019">
    <property type="protein sequence ID" value="PWG78934.1"/>
    <property type="molecule type" value="Genomic_DNA"/>
</dbReference>
<feature type="binding site" evidence="9">
    <location>
        <position position="85"/>
    </location>
    <ligand>
        <name>Mg(2+)</name>
        <dbReference type="ChEBI" id="CHEBI:18420"/>
    </ligand>
</feature>
<feature type="binding site" evidence="9">
    <location>
        <position position="166"/>
    </location>
    <ligand>
        <name>2-[(2R,5Z)-2-carboxy-4-methylthiazol-5(2H)-ylidene]ethyl phosphate</name>
        <dbReference type="ChEBI" id="CHEBI:62899"/>
    </ligand>
</feature>
<dbReference type="EC" id="2.5.1.3" evidence="9"/>
<comment type="catalytic activity">
    <reaction evidence="6 9 10">
        <text>4-methyl-5-(2-phosphooxyethyl)-thiazole + 4-amino-2-methyl-5-(diphosphooxymethyl)pyrimidine + H(+) = thiamine phosphate + diphosphate</text>
        <dbReference type="Rhea" id="RHEA:22328"/>
        <dbReference type="ChEBI" id="CHEBI:15378"/>
        <dbReference type="ChEBI" id="CHEBI:33019"/>
        <dbReference type="ChEBI" id="CHEBI:37575"/>
        <dbReference type="ChEBI" id="CHEBI:57841"/>
        <dbReference type="ChEBI" id="CHEBI:58296"/>
        <dbReference type="EC" id="2.5.1.3"/>
    </reaction>
</comment>
<evidence type="ECO:0000256" key="7">
    <source>
        <dbReference type="ARBA" id="ARBA00047851"/>
    </source>
</evidence>
<feature type="binding site" evidence="9">
    <location>
        <position position="104"/>
    </location>
    <ligand>
        <name>4-amino-2-methyl-5-(diphosphooxymethyl)pyrimidine</name>
        <dbReference type="ChEBI" id="CHEBI:57841"/>
    </ligand>
</feature>
<dbReference type="PANTHER" id="PTHR20857:SF15">
    <property type="entry name" value="THIAMINE-PHOSPHATE SYNTHASE"/>
    <property type="match status" value="1"/>
</dbReference>
<keyword evidence="14" id="KW-1185">Reference proteome</keyword>
<reference evidence="13 14" key="1">
    <citation type="submission" date="2018-04" db="EMBL/GenBank/DDBJ databases">
        <title>Pedobacter chongqingensis sp. nov., isolated from a rottenly hemp rope.</title>
        <authorList>
            <person name="Cai Y."/>
        </authorList>
    </citation>
    <scope>NUCLEOTIDE SEQUENCE [LARGE SCALE GENOMIC DNA]</scope>
    <source>
        <strain evidence="13 14">FJ4-8</strain>
    </source>
</reference>
<feature type="domain" description="Thiamine phosphate synthase/TenI" evidence="12">
    <location>
        <begin position="9"/>
        <end position="189"/>
    </location>
</feature>
<feature type="binding site" evidence="9">
    <location>
        <position position="65"/>
    </location>
    <ligand>
        <name>4-amino-2-methyl-5-(diphosphooxymethyl)pyrimidine</name>
        <dbReference type="ChEBI" id="CHEBI:57841"/>
    </ligand>
</feature>
<dbReference type="SUPFAM" id="SSF51391">
    <property type="entry name" value="Thiamin phosphate synthase"/>
    <property type="match status" value="1"/>
</dbReference>
<comment type="catalytic activity">
    <reaction evidence="7 9 10">
        <text>2-(2-carboxy-4-methylthiazol-5-yl)ethyl phosphate + 4-amino-2-methyl-5-(diphosphooxymethyl)pyrimidine + 2 H(+) = thiamine phosphate + CO2 + diphosphate</text>
        <dbReference type="Rhea" id="RHEA:47848"/>
        <dbReference type="ChEBI" id="CHEBI:15378"/>
        <dbReference type="ChEBI" id="CHEBI:16526"/>
        <dbReference type="ChEBI" id="CHEBI:33019"/>
        <dbReference type="ChEBI" id="CHEBI:37575"/>
        <dbReference type="ChEBI" id="CHEBI:57841"/>
        <dbReference type="ChEBI" id="CHEBI:62890"/>
        <dbReference type="EC" id="2.5.1.3"/>
    </reaction>
</comment>
<feature type="binding site" evidence="9">
    <location>
        <position position="66"/>
    </location>
    <ligand>
        <name>Mg(2+)</name>
        <dbReference type="ChEBI" id="CHEBI:18420"/>
    </ligand>
</feature>
<comment type="catalytic activity">
    <reaction evidence="8 9 10">
        <text>2-[(2R,5Z)-2-carboxy-4-methylthiazol-5(2H)-ylidene]ethyl phosphate + 4-amino-2-methyl-5-(diphosphooxymethyl)pyrimidine + 2 H(+) = thiamine phosphate + CO2 + diphosphate</text>
        <dbReference type="Rhea" id="RHEA:47844"/>
        <dbReference type="ChEBI" id="CHEBI:15378"/>
        <dbReference type="ChEBI" id="CHEBI:16526"/>
        <dbReference type="ChEBI" id="CHEBI:33019"/>
        <dbReference type="ChEBI" id="CHEBI:37575"/>
        <dbReference type="ChEBI" id="CHEBI:57841"/>
        <dbReference type="ChEBI" id="CHEBI:62899"/>
        <dbReference type="EC" id="2.5.1.3"/>
    </reaction>
</comment>
<dbReference type="InterPro" id="IPR013785">
    <property type="entry name" value="Aldolase_TIM"/>
</dbReference>
<evidence type="ECO:0000259" key="12">
    <source>
        <dbReference type="Pfam" id="PF02581"/>
    </source>
</evidence>
<evidence type="ECO:0000256" key="1">
    <source>
        <dbReference type="ARBA" id="ARBA00005165"/>
    </source>
</evidence>
<evidence type="ECO:0000313" key="14">
    <source>
        <dbReference type="Proteomes" id="UP000245647"/>
    </source>
</evidence>
<dbReference type="Gene3D" id="3.20.20.70">
    <property type="entry name" value="Aldolase class I"/>
    <property type="match status" value="1"/>
</dbReference>
<evidence type="ECO:0000256" key="11">
    <source>
        <dbReference type="RuleBase" id="RU004253"/>
    </source>
</evidence>
<keyword evidence="3 9" id="KW-0479">Metal-binding</keyword>
<keyword evidence="5 9" id="KW-0784">Thiamine biosynthesis</keyword>
<name>A0A2U2PCB1_9SPHI</name>
<comment type="similarity">
    <text evidence="9 10">Belongs to the thiamine-phosphate synthase family.</text>
</comment>
<evidence type="ECO:0000256" key="2">
    <source>
        <dbReference type="ARBA" id="ARBA00022679"/>
    </source>
</evidence>
<dbReference type="PANTHER" id="PTHR20857">
    <property type="entry name" value="THIAMINE-PHOSPHATE PYROPHOSPHORYLASE"/>
    <property type="match status" value="1"/>
</dbReference>
<dbReference type="OrthoDB" id="9812206at2"/>
<dbReference type="NCBIfam" id="TIGR00693">
    <property type="entry name" value="thiE"/>
    <property type="match status" value="1"/>
</dbReference>
<dbReference type="HAMAP" id="MF_00097">
    <property type="entry name" value="TMP_synthase"/>
    <property type="match status" value="1"/>
</dbReference>
<dbReference type="UniPathway" id="UPA00060">
    <property type="reaction ID" value="UER00141"/>
</dbReference>